<proteinExistence type="predicted"/>
<comment type="caution">
    <text evidence="1">The sequence shown here is derived from an EMBL/GenBank/DDBJ whole genome shotgun (WGS) entry which is preliminary data.</text>
</comment>
<dbReference type="EMBL" id="JARJCW010000001">
    <property type="protein sequence ID" value="KAJ7230470.1"/>
    <property type="molecule type" value="Genomic_DNA"/>
</dbReference>
<dbReference type="AlphaFoldDB" id="A0AAD6YW07"/>
<dbReference type="Proteomes" id="UP001219525">
    <property type="component" value="Unassembled WGS sequence"/>
</dbReference>
<organism evidence="1 2">
    <name type="scientific">Mycena pura</name>
    <dbReference type="NCBI Taxonomy" id="153505"/>
    <lineage>
        <taxon>Eukaryota</taxon>
        <taxon>Fungi</taxon>
        <taxon>Dikarya</taxon>
        <taxon>Basidiomycota</taxon>
        <taxon>Agaricomycotina</taxon>
        <taxon>Agaricomycetes</taxon>
        <taxon>Agaricomycetidae</taxon>
        <taxon>Agaricales</taxon>
        <taxon>Marasmiineae</taxon>
        <taxon>Mycenaceae</taxon>
        <taxon>Mycena</taxon>
    </lineage>
</organism>
<reference evidence="1" key="1">
    <citation type="submission" date="2023-03" db="EMBL/GenBank/DDBJ databases">
        <title>Massive genome expansion in bonnet fungi (Mycena s.s.) driven by repeated elements and novel gene families across ecological guilds.</title>
        <authorList>
            <consortium name="Lawrence Berkeley National Laboratory"/>
            <person name="Harder C.B."/>
            <person name="Miyauchi S."/>
            <person name="Viragh M."/>
            <person name="Kuo A."/>
            <person name="Thoen E."/>
            <person name="Andreopoulos B."/>
            <person name="Lu D."/>
            <person name="Skrede I."/>
            <person name="Drula E."/>
            <person name="Henrissat B."/>
            <person name="Morin E."/>
            <person name="Kohler A."/>
            <person name="Barry K."/>
            <person name="LaButti K."/>
            <person name="Morin E."/>
            <person name="Salamov A."/>
            <person name="Lipzen A."/>
            <person name="Mereny Z."/>
            <person name="Hegedus B."/>
            <person name="Baldrian P."/>
            <person name="Stursova M."/>
            <person name="Weitz H."/>
            <person name="Taylor A."/>
            <person name="Grigoriev I.V."/>
            <person name="Nagy L.G."/>
            <person name="Martin F."/>
            <person name="Kauserud H."/>
        </authorList>
    </citation>
    <scope>NUCLEOTIDE SEQUENCE</scope>
    <source>
        <strain evidence="1">9144</strain>
    </source>
</reference>
<protein>
    <submittedName>
        <fullName evidence="1">Uncharacterized protein</fullName>
    </submittedName>
</protein>
<evidence type="ECO:0000313" key="2">
    <source>
        <dbReference type="Proteomes" id="UP001219525"/>
    </source>
</evidence>
<sequence>MMMPLPLDLIVNAAVPPHKQGTPGIFKETQTRLEWAWGLEYGTLEDHLYSYSDPALEAVLKDDKYVLAFHPNVTSRMFAHSDTKWDIKRPFVQELYHGAASFDYVVLHVNPAAAIPPWVLVSAVPPHLTVCTSAAKLQKHGWNVAPTTKRRHLEALFYLPITFTPSDAIPIPKPFALFQLEYVYSAWKRTFVPPNFCAGLPVPVAPVVKEEKDWEWKTMKFSSSCDTPPGRIEDNPSVYDLMEEDMSNDSYISGADNPEDYAKASLARDGYLSNGRWLKGMKRWVQSLAHGPTGDDMMVDDNDAILQGYSKEQACAVASLDLGKPDYLSRRPQRNYSVI</sequence>
<accession>A0AAD6YW07</accession>
<evidence type="ECO:0000313" key="1">
    <source>
        <dbReference type="EMBL" id="KAJ7230470.1"/>
    </source>
</evidence>
<name>A0AAD6YW07_9AGAR</name>
<keyword evidence="2" id="KW-1185">Reference proteome</keyword>
<gene>
    <name evidence="1" type="ORF">GGX14DRAFT_583398</name>
</gene>